<dbReference type="InterPro" id="IPR050274">
    <property type="entry name" value="Nuclear_hormone_rcpt_NR2"/>
</dbReference>
<dbReference type="EMBL" id="BX284606">
    <property type="protein sequence ID" value="CCD65640.1"/>
    <property type="molecule type" value="Genomic_DNA"/>
</dbReference>
<dbReference type="HOGENOM" id="CLU_007368_3_1_1"/>
<dbReference type="WormBase" id="C56E10.1">
    <property type="protein sequence ID" value="CE46439"/>
    <property type="gene ID" value="WBGene00016975"/>
    <property type="gene designation" value="nhr-173"/>
</dbReference>
<keyword evidence="4 11" id="KW-0863">Zinc-finger</keyword>
<dbReference type="STRING" id="6239.C56E10.1.1"/>
<evidence type="ECO:0000313" key="16">
    <source>
        <dbReference type="Proteomes" id="UP000001940"/>
    </source>
</evidence>
<evidence type="ECO:0000256" key="10">
    <source>
        <dbReference type="ARBA" id="ARBA00023242"/>
    </source>
</evidence>
<dbReference type="InterPro" id="IPR001723">
    <property type="entry name" value="Nuclear_hrmn_rcpt"/>
</dbReference>
<dbReference type="InterPro" id="IPR000536">
    <property type="entry name" value="Nucl_hrmn_rcpt_lig-bd"/>
</dbReference>
<dbReference type="OMA" id="PERKNWF"/>
<dbReference type="SUPFAM" id="SSF48508">
    <property type="entry name" value="Nuclear receptor ligand-binding domain"/>
    <property type="match status" value="1"/>
</dbReference>
<comment type="similarity">
    <text evidence="2 11">Belongs to the nuclear hormone receptor family.</text>
</comment>
<dbReference type="InParanoid" id="Q18895"/>
<gene>
    <name evidence="15 17" type="primary">nhr-173</name>
    <name evidence="17" type="ORF">C56E10.1</name>
    <name evidence="15" type="ORF">CELE_C56E10.1</name>
</gene>
<keyword evidence="3 11" id="KW-0479">Metal-binding</keyword>
<dbReference type="Proteomes" id="UP000001940">
    <property type="component" value="Chromosome X"/>
</dbReference>
<organism evidence="15 16">
    <name type="scientific">Caenorhabditis elegans</name>
    <dbReference type="NCBI Taxonomy" id="6239"/>
    <lineage>
        <taxon>Eukaryota</taxon>
        <taxon>Metazoa</taxon>
        <taxon>Ecdysozoa</taxon>
        <taxon>Nematoda</taxon>
        <taxon>Chromadorea</taxon>
        <taxon>Rhabditida</taxon>
        <taxon>Rhabditina</taxon>
        <taxon>Rhabditomorpha</taxon>
        <taxon>Rhabditoidea</taxon>
        <taxon>Rhabditidae</taxon>
        <taxon>Peloderinae</taxon>
        <taxon>Caenorhabditis</taxon>
    </lineage>
</organism>
<dbReference type="RefSeq" id="NP_509119.4">
    <property type="nucleotide sequence ID" value="NM_076718.6"/>
</dbReference>
<name>Q18895_CAEEL</name>
<dbReference type="Bgee" id="WBGene00016975">
    <property type="expression patterns" value="Expressed in pharyngeal muscle cell (C elegans) and 3 other cell types or tissues"/>
</dbReference>
<dbReference type="PROSITE" id="PS51843">
    <property type="entry name" value="NR_LBD"/>
    <property type="match status" value="1"/>
</dbReference>
<dbReference type="GO" id="GO:0005634">
    <property type="term" value="C:nucleus"/>
    <property type="evidence" value="ECO:0007669"/>
    <property type="project" value="UniProtKB-SubCell"/>
</dbReference>
<dbReference type="GO" id="GO:0008270">
    <property type="term" value="F:zinc ion binding"/>
    <property type="evidence" value="ECO:0007669"/>
    <property type="project" value="UniProtKB-KW"/>
</dbReference>
<dbReference type="OrthoDB" id="9984314at2759"/>
<dbReference type="Gene3D" id="1.10.565.10">
    <property type="entry name" value="Retinoid X Receptor"/>
    <property type="match status" value="1"/>
</dbReference>
<dbReference type="FunCoup" id="Q18895">
    <property type="interactions" value="175"/>
</dbReference>
<dbReference type="CDD" id="cd06157">
    <property type="entry name" value="NR_LBD"/>
    <property type="match status" value="1"/>
</dbReference>
<evidence type="ECO:0000259" key="13">
    <source>
        <dbReference type="PROSITE" id="PS51030"/>
    </source>
</evidence>
<reference evidence="15 16" key="1">
    <citation type="journal article" date="1998" name="Science">
        <title>Genome sequence of the nematode C. elegans: a platform for investigating biology.</title>
        <authorList>
            <consortium name="The C. elegans sequencing consortium"/>
            <person name="Sulson J.E."/>
            <person name="Waterston R."/>
        </authorList>
    </citation>
    <scope>NUCLEOTIDE SEQUENCE [LARGE SCALE GENOMIC DNA]</scope>
    <source>
        <strain evidence="15 16">Bristol N2</strain>
    </source>
</reference>
<dbReference type="SMART" id="SM00399">
    <property type="entry name" value="ZnF_C4"/>
    <property type="match status" value="1"/>
</dbReference>
<keyword evidence="8 11" id="KW-0804">Transcription</keyword>
<evidence type="ECO:0000256" key="12">
    <source>
        <dbReference type="SAM" id="MobiDB-lite"/>
    </source>
</evidence>
<dbReference type="PANTHER" id="PTHR24083">
    <property type="entry name" value="NUCLEAR HORMONE RECEPTOR"/>
    <property type="match status" value="1"/>
</dbReference>
<evidence type="ECO:0000313" key="17">
    <source>
        <dbReference type="WormBase" id="C56E10.1"/>
    </source>
</evidence>
<dbReference type="GO" id="GO:0000978">
    <property type="term" value="F:RNA polymerase II cis-regulatory region sequence-specific DNA binding"/>
    <property type="evidence" value="ECO:0000318"/>
    <property type="project" value="GO_Central"/>
</dbReference>
<dbReference type="InterPro" id="IPR035500">
    <property type="entry name" value="NHR-like_dom_sf"/>
</dbReference>
<dbReference type="SMART" id="SM00430">
    <property type="entry name" value="HOLI"/>
    <property type="match status" value="1"/>
</dbReference>
<dbReference type="GO" id="GO:0004879">
    <property type="term" value="F:nuclear receptor activity"/>
    <property type="evidence" value="ECO:0000318"/>
    <property type="project" value="GO_Central"/>
</dbReference>
<evidence type="ECO:0000256" key="9">
    <source>
        <dbReference type="ARBA" id="ARBA00023170"/>
    </source>
</evidence>
<keyword evidence="6 11" id="KW-0805">Transcription regulation</keyword>
<dbReference type="SUPFAM" id="SSF57716">
    <property type="entry name" value="Glucocorticoid receptor-like (DNA-binding domain)"/>
    <property type="match status" value="1"/>
</dbReference>
<dbReference type="PROSITE" id="PS51030">
    <property type="entry name" value="NUCLEAR_REC_DBD_2"/>
    <property type="match status" value="1"/>
</dbReference>
<evidence type="ECO:0000259" key="14">
    <source>
        <dbReference type="PROSITE" id="PS51843"/>
    </source>
</evidence>
<evidence type="ECO:0000256" key="3">
    <source>
        <dbReference type="ARBA" id="ARBA00022723"/>
    </source>
</evidence>
<dbReference type="FunFam" id="3.30.50.10:FF:000030">
    <property type="entry name" value="Nuclear Hormone Receptor family"/>
    <property type="match status" value="1"/>
</dbReference>
<evidence type="ECO:0000256" key="7">
    <source>
        <dbReference type="ARBA" id="ARBA00023125"/>
    </source>
</evidence>
<evidence type="ECO:0000256" key="1">
    <source>
        <dbReference type="ARBA" id="ARBA00004123"/>
    </source>
</evidence>
<dbReference type="PhylomeDB" id="Q18895"/>
<keyword evidence="5 11" id="KW-0862">Zinc</keyword>
<protein>
    <submittedName>
        <fullName evidence="15">Nuclear receptor</fullName>
    </submittedName>
</protein>
<feature type="compositionally biased region" description="Low complexity" evidence="12">
    <location>
        <begin position="25"/>
        <end position="36"/>
    </location>
</feature>
<feature type="domain" description="Nuclear receptor" evidence="13">
    <location>
        <begin position="100"/>
        <end position="177"/>
    </location>
</feature>
<evidence type="ECO:0000256" key="11">
    <source>
        <dbReference type="RuleBase" id="RU004334"/>
    </source>
</evidence>
<dbReference type="Pfam" id="PF00104">
    <property type="entry name" value="Hormone_recep"/>
    <property type="match status" value="1"/>
</dbReference>
<keyword evidence="9 11" id="KW-0675">Receptor</keyword>
<dbReference type="PRINTS" id="PR00398">
    <property type="entry name" value="STRDHORMONER"/>
</dbReference>
<dbReference type="UCSC" id="C56E10.1">
    <property type="organism name" value="c. elegans"/>
</dbReference>
<feature type="domain" description="NR LBD" evidence="14">
    <location>
        <begin position="276"/>
        <end position="507"/>
    </location>
</feature>
<feature type="region of interest" description="Disordered" evidence="12">
    <location>
        <begin position="20"/>
        <end position="39"/>
    </location>
</feature>
<evidence type="ECO:0000256" key="2">
    <source>
        <dbReference type="ARBA" id="ARBA00005993"/>
    </source>
</evidence>
<dbReference type="GO" id="GO:0030154">
    <property type="term" value="P:cell differentiation"/>
    <property type="evidence" value="ECO:0000318"/>
    <property type="project" value="GO_Central"/>
</dbReference>
<keyword evidence="16" id="KW-1185">Reference proteome</keyword>
<dbReference type="eggNOG" id="KOG3575">
    <property type="taxonomic scope" value="Eukaryota"/>
</dbReference>
<dbReference type="Gene3D" id="3.30.50.10">
    <property type="entry name" value="Erythroid Transcription Factor GATA-1, subunit A"/>
    <property type="match status" value="1"/>
</dbReference>
<dbReference type="InterPro" id="IPR001628">
    <property type="entry name" value="Znf_hrmn_rcpt"/>
</dbReference>
<dbReference type="GeneID" id="183862"/>
<dbReference type="KEGG" id="cel:CELE_C56E10.1"/>
<dbReference type="InterPro" id="IPR049636">
    <property type="entry name" value="HNF4-like_DBD"/>
</dbReference>
<dbReference type="GO" id="GO:0006357">
    <property type="term" value="P:regulation of transcription by RNA polymerase II"/>
    <property type="evidence" value="ECO:0000318"/>
    <property type="project" value="GO_Central"/>
</dbReference>
<dbReference type="AlphaFoldDB" id="Q18895"/>
<evidence type="ECO:0000313" key="15">
    <source>
        <dbReference type="EMBL" id="CCD65640.1"/>
    </source>
</evidence>
<evidence type="ECO:0000256" key="5">
    <source>
        <dbReference type="ARBA" id="ARBA00022833"/>
    </source>
</evidence>
<accession>Q18895</accession>
<dbReference type="InterPro" id="IPR013088">
    <property type="entry name" value="Znf_NHR/GATA"/>
</dbReference>
<dbReference type="Reactome" id="R-CEL-383280">
    <property type="pathway name" value="Nuclear Receptor transcription pathway"/>
</dbReference>
<proteinExistence type="inferred from homology"/>
<dbReference type="PROSITE" id="PS00031">
    <property type="entry name" value="NUCLEAR_REC_DBD_1"/>
    <property type="match status" value="1"/>
</dbReference>
<dbReference type="PRINTS" id="PR00047">
    <property type="entry name" value="STROIDFINGER"/>
</dbReference>
<dbReference type="CTD" id="183862"/>
<keyword evidence="7 11" id="KW-0238">DNA-binding</keyword>
<evidence type="ECO:0000256" key="4">
    <source>
        <dbReference type="ARBA" id="ARBA00022771"/>
    </source>
</evidence>
<keyword evidence="10 11" id="KW-0539">Nucleus</keyword>
<dbReference type="SMR" id="Q18895"/>
<dbReference type="PaxDb" id="6239-C56E10.1"/>
<dbReference type="Pfam" id="PF00105">
    <property type="entry name" value="zf-C4"/>
    <property type="match status" value="1"/>
</dbReference>
<comment type="subcellular location">
    <subcellularLocation>
        <location evidence="1 11">Nucleus</location>
    </subcellularLocation>
</comment>
<evidence type="ECO:0000256" key="6">
    <source>
        <dbReference type="ARBA" id="ARBA00023015"/>
    </source>
</evidence>
<dbReference type="CDD" id="cd06960">
    <property type="entry name" value="NR_DBD_HNF4A"/>
    <property type="match status" value="1"/>
</dbReference>
<dbReference type="Reactome" id="R-CEL-5362517">
    <property type="pathway name" value="Signaling by Retinoic Acid"/>
</dbReference>
<sequence length="508" mass="58681">MNILHYSPTQTDQLFNNFQYQNHTSPSNSTSSSEGSDQQQIVSDFVDTASFMISWNGLGEFPDTEEDIKHVIQPTENLSLNIEEQKEIVAFHHLPRNVCPTICAVCGDRATGYHYEVPSCNGCKTFFRRTVLSQRKYECMRGGKCFNVLPKEKRCSCRSCRFQKCVEVGMNPFAIQTNDSLSSNAVVTKIVGKRKNSVDNSIPSTSKLTVLPEVISMDNAIDRLIDGLMYLEIKVDDFRSCAYNPPTHEYRSLKYHLEQQPMISMADKLGPMPNWPLRQISHEEMKEYIESGNSEPMTPERKNWFVYDILTSVEYAKTFMFLHQIGKEDQILLLRAVVLKLMHLNQAFYSYENKYDMIFHPDGTVPPHSWKKNENPNDSISQMMTKQKMEEMKEEFTLSIRQFVTYQLDKREYVLFKAITLCNATISGLSDHAREVVTREKEKYSKALMKYCLANRGMKGPAHYAAIIALSNGLENRQKNQKDFHFIMKMMKKGFKFDLVDDVMEEVL</sequence>
<evidence type="ECO:0000256" key="8">
    <source>
        <dbReference type="ARBA" id="ARBA00023163"/>
    </source>
</evidence>
<dbReference type="AGR" id="WB:WBGene00016975"/>